<dbReference type="HOGENOM" id="CLU_3106348_0_0_1"/>
<organism evidence="2 3">
    <name type="scientific">Fomitopsis schrenkii</name>
    <name type="common">Brown rot fungus</name>
    <dbReference type="NCBI Taxonomy" id="2126942"/>
    <lineage>
        <taxon>Eukaryota</taxon>
        <taxon>Fungi</taxon>
        <taxon>Dikarya</taxon>
        <taxon>Basidiomycota</taxon>
        <taxon>Agaricomycotina</taxon>
        <taxon>Agaricomycetes</taxon>
        <taxon>Polyporales</taxon>
        <taxon>Fomitopsis</taxon>
    </lineage>
</organism>
<feature type="region of interest" description="Disordered" evidence="1">
    <location>
        <begin position="1"/>
        <end position="29"/>
    </location>
</feature>
<dbReference type="Proteomes" id="UP000015241">
    <property type="component" value="Unassembled WGS sequence"/>
</dbReference>
<evidence type="ECO:0000313" key="2">
    <source>
        <dbReference type="EMBL" id="EPS99438.1"/>
    </source>
</evidence>
<dbReference type="InParanoid" id="S8E7V4"/>
<keyword evidence="3" id="KW-1185">Reference proteome</keyword>
<reference evidence="2 3" key="1">
    <citation type="journal article" date="2012" name="Science">
        <title>The Paleozoic origin of enzymatic lignin decomposition reconstructed from 31 fungal genomes.</title>
        <authorList>
            <person name="Floudas D."/>
            <person name="Binder M."/>
            <person name="Riley R."/>
            <person name="Barry K."/>
            <person name="Blanchette R.A."/>
            <person name="Henrissat B."/>
            <person name="Martinez A.T."/>
            <person name="Otillar R."/>
            <person name="Spatafora J.W."/>
            <person name="Yadav J.S."/>
            <person name="Aerts A."/>
            <person name="Benoit I."/>
            <person name="Boyd A."/>
            <person name="Carlson A."/>
            <person name="Copeland A."/>
            <person name="Coutinho P.M."/>
            <person name="de Vries R.P."/>
            <person name="Ferreira P."/>
            <person name="Findley K."/>
            <person name="Foster B."/>
            <person name="Gaskell J."/>
            <person name="Glotzer D."/>
            <person name="Gorecki P."/>
            <person name="Heitman J."/>
            <person name="Hesse C."/>
            <person name="Hori C."/>
            <person name="Igarashi K."/>
            <person name="Jurgens J.A."/>
            <person name="Kallen N."/>
            <person name="Kersten P."/>
            <person name="Kohler A."/>
            <person name="Kuees U."/>
            <person name="Kumar T.K.A."/>
            <person name="Kuo A."/>
            <person name="LaButti K."/>
            <person name="Larrondo L.F."/>
            <person name="Lindquist E."/>
            <person name="Ling A."/>
            <person name="Lombard V."/>
            <person name="Lucas S."/>
            <person name="Lundell T."/>
            <person name="Martin R."/>
            <person name="McLaughlin D.J."/>
            <person name="Morgenstern I."/>
            <person name="Morin E."/>
            <person name="Murat C."/>
            <person name="Nagy L.G."/>
            <person name="Nolan M."/>
            <person name="Ohm R.A."/>
            <person name="Patyshakuliyeva A."/>
            <person name="Rokas A."/>
            <person name="Ruiz-Duenas F.J."/>
            <person name="Sabat G."/>
            <person name="Salamov A."/>
            <person name="Samejima M."/>
            <person name="Schmutz J."/>
            <person name="Slot J.C."/>
            <person name="St John F."/>
            <person name="Stenlid J."/>
            <person name="Sun H."/>
            <person name="Sun S."/>
            <person name="Syed K."/>
            <person name="Tsang A."/>
            <person name="Wiebenga A."/>
            <person name="Young D."/>
            <person name="Pisabarro A."/>
            <person name="Eastwood D.C."/>
            <person name="Martin F."/>
            <person name="Cullen D."/>
            <person name="Grigoriev I.V."/>
            <person name="Hibbett D.S."/>
        </authorList>
    </citation>
    <scope>NUCLEOTIDE SEQUENCE</scope>
    <source>
        <strain evidence="3">FP-58527</strain>
    </source>
</reference>
<dbReference type="AlphaFoldDB" id="S8E7V4"/>
<evidence type="ECO:0000256" key="1">
    <source>
        <dbReference type="SAM" id="MobiDB-lite"/>
    </source>
</evidence>
<evidence type="ECO:0000313" key="3">
    <source>
        <dbReference type="Proteomes" id="UP000015241"/>
    </source>
</evidence>
<sequence>MPESSTLRFARGSIHESTIHDAREESGIYTSTSYGVDFEALDSQSSRNEHA</sequence>
<proteinExistence type="predicted"/>
<protein>
    <submittedName>
        <fullName evidence="2">Uncharacterized protein</fullName>
    </submittedName>
</protein>
<name>S8E7V4_FOMSC</name>
<dbReference type="EMBL" id="KE504157">
    <property type="protein sequence ID" value="EPS99438.1"/>
    <property type="molecule type" value="Genomic_DNA"/>
</dbReference>
<accession>S8E7V4</accession>
<gene>
    <name evidence="2" type="ORF">FOMPIDRAFT_1050712</name>
</gene>
<feature type="compositionally biased region" description="Basic and acidic residues" evidence="1">
    <location>
        <begin position="13"/>
        <end position="26"/>
    </location>
</feature>